<dbReference type="STRING" id="402676.B6K1W6"/>
<protein>
    <submittedName>
        <fullName evidence="6">Uncharacterized protein</fullName>
    </submittedName>
</protein>
<dbReference type="GO" id="GO:0005739">
    <property type="term" value="C:mitochondrion"/>
    <property type="evidence" value="ECO:0007669"/>
    <property type="project" value="UniProtKB-SubCell"/>
</dbReference>
<gene>
    <name evidence="7" type="primary">coa6</name>
    <name evidence="6" type="ORF">SJAG_02229</name>
</gene>
<evidence type="ECO:0000256" key="5">
    <source>
        <dbReference type="SAM" id="MobiDB-lite"/>
    </source>
</evidence>
<comment type="subcellular location">
    <subcellularLocation>
        <location evidence="1">Mitochondrion</location>
    </subcellularLocation>
</comment>
<dbReference type="AlphaFoldDB" id="B6K1W6"/>
<accession>B6K1W6</accession>
<dbReference type="InterPro" id="IPR048280">
    <property type="entry name" value="COX6B-like"/>
</dbReference>
<dbReference type="OMA" id="TARDEYF"/>
<evidence type="ECO:0000313" key="7">
    <source>
        <dbReference type="JaponicusDB" id="SJAG_02229"/>
    </source>
</evidence>
<dbReference type="InterPro" id="IPR048281">
    <property type="entry name" value="COA6_fun"/>
</dbReference>
<dbReference type="Proteomes" id="UP000001744">
    <property type="component" value="Unassembled WGS sequence"/>
</dbReference>
<dbReference type="PROSITE" id="PS51808">
    <property type="entry name" value="CHCH"/>
    <property type="match status" value="1"/>
</dbReference>
<dbReference type="RefSeq" id="XP_002173440.1">
    <property type="nucleotide sequence ID" value="XM_002173404.2"/>
</dbReference>
<sequence length="113" mass="12756">METKPSEPTVPDKNNITPATEPFRAPKRADRESCWTARDEYFKCLDKNNIINAKKDDALAAEKCGPQKEGFETSCVKAWVDYFLKFRVQQADQESAFGTTLQSTNATNDTTQD</sequence>
<evidence type="ECO:0000256" key="1">
    <source>
        <dbReference type="ARBA" id="ARBA00004173"/>
    </source>
</evidence>
<evidence type="ECO:0000256" key="4">
    <source>
        <dbReference type="ARBA" id="ARBA00023157"/>
    </source>
</evidence>
<dbReference type="Pfam" id="PF02297">
    <property type="entry name" value="COX6B"/>
    <property type="match status" value="1"/>
</dbReference>
<dbReference type="EMBL" id="KE651166">
    <property type="protein sequence ID" value="EEB07147.1"/>
    <property type="molecule type" value="Genomic_DNA"/>
</dbReference>
<dbReference type="PANTHER" id="PTHR47677:SF1">
    <property type="entry name" value="CYTOCHROME C OXIDASE ASSEMBLY FACTOR 6"/>
    <property type="match status" value="1"/>
</dbReference>
<dbReference type="JaponicusDB" id="SJAG_02229">
    <property type="gene designation" value="coa6"/>
</dbReference>
<evidence type="ECO:0000256" key="3">
    <source>
        <dbReference type="ARBA" id="ARBA00023128"/>
    </source>
</evidence>
<dbReference type="VEuPathDB" id="FungiDB:SJAG_02229"/>
<feature type="region of interest" description="Disordered" evidence="5">
    <location>
        <begin position="1"/>
        <end position="30"/>
    </location>
</feature>
<evidence type="ECO:0000313" key="8">
    <source>
        <dbReference type="Proteomes" id="UP000001744"/>
    </source>
</evidence>
<keyword evidence="3" id="KW-0496">Mitochondrion</keyword>
<dbReference type="Gene3D" id="1.10.10.140">
    <property type="entry name" value="Cytochrome c oxidase, subunit VIb"/>
    <property type="match status" value="1"/>
</dbReference>
<feature type="region of interest" description="Disordered" evidence="5">
    <location>
        <begin position="94"/>
        <end position="113"/>
    </location>
</feature>
<dbReference type="PANTHER" id="PTHR47677">
    <property type="entry name" value="CYTOCHROME C OXIDASE ASSEMBLY FACTOR 6"/>
    <property type="match status" value="1"/>
</dbReference>
<evidence type="ECO:0000313" key="6">
    <source>
        <dbReference type="EMBL" id="EEB07147.1"/>
    </source>
</evidence>
<keyword evidence="4" id="KW-1015">Disulfide bond</keyword>
<dbReference type="HOGENOM" id="CLU_142408_1_0_1"/>
<proteinExistence type="inferred from homology"/>
<comment type="similarity">
    <text evidence="2">Belongs to the cytochrome c oxidase subunit 6B family.</text>
</comment>
<keyword evidence="8" id="KW-1185">Reference proteome</keyword>
<dbReference type="eggNOG" id="ENOG502S7HF">
    <property type="taxonomic scope" value="Eukaryota"/>
</dbReference>
<evidence type="ECO:0000256" key="2">
    <source>
        <dbReference type="ARBA" id="ARBA00006425"/>
    </source>
</evidence>
<dbReference type="SUPFAM" id="SSF47694">
    <property type="entry name" value="Cytochrome c oxidase subunit h"/>
    <property type="match status" value="1"/>
</dbReference>
<organism evidence="6 8">
    <name type="scientific">Schizosaccharomyces japonicus (strain yFS275 / FY16936)</name>
    <name type="common">Fission yeast</name>
    <dbReference type="NCBI Taxonomy" id="402676"/>
    <lineage>
        <taxon>Eukaryota</taxon>
        <taxon>Fungi</taxon>
        <taxon>Dikarya</taxon>
        <taxon>Ascomycota</taxon>
        <taxon>Taphrinomycotina</taxon>
        <taxon>Schizosaccharomycetes</taxon>
        <taxon>Schizosaccharomycetales</taxon>
        <taxon>Schizosaccharomycetaceae</taxon>
        <taxon>Schizosaccharomyces</taxon>
    </lineage>
</organism>
<name>B6K1W6_SCHJY</name>
<dbReference type="InterPro" id="IPR036549">
    <property type="entry name" value="CX6/COA6-like_sf"/>
</dbReference>
<dbReference type="GeneID" id="7050203"/>
<reference evidence="6 8" key="1">
    <citation type="journal article" date="2011" name="Science">
        <title>Comparative functional genomics of the fission yeasts.</title>
        <authorList>
            <person name="Rhind N."/>
            <person name="Chen Z."/>
            <person name="Yassour M."/>
            <person name="Thompson D.A."/>
            <person name="Haas B.J."/>
            <person name="Habib N."/>
            <person name="Wapinski I."/>
            <person name="Roy S."/>
            <person name="Lin M.F."/>
            <person name="Heiman D.I."/>
            <person name="Young S.K."/>
            <person name="Furuya K."/>
            <person name="Guo Y."/>
            <person name="Pidoux A."/>
            <person name="Chen H.M."/>
            <person name="Robbertse B."/>
            <person name="Goldberg J.M."/>
            <person name="Aoki K."/>
            <person name="Bayne E.H."/>
            <person name="Berlin A.M."/>
            <person name="Desjardins C.A."/>
            <person name="Dobbs E."/>
            <person name="Dukaj L."/>
            <person name="Fan L."/>
            <person name="FitzGerald M.G."/>
            <person name="French C."/>
            <person name="Gujja S."/>
            <person name="Hansen K."/>
            <person name="Keifenheim D."/>
            <person name="Levin J.Z."/>
            <person name="Mosher R.A."/>
            <person name="Mueller C.A."/>
            <person name="Pfiffner J."/>
            <person name="Priest M."/>
            <person name="Russ C."/>
            <person name="Smialowska A."/>
            <person name="Swoboda P."/>
            <person name="Sykes S.M."/>
            <person name="Vaughn M."/>
            <person name="Vengrova S."/>
            <person name="Yoder R."/>
            <person name="Zeng Q."/>
            <person name="Allshire R."/>
            <person name="Baulcombe D."/>
            <person name="Birren B.W."/>
            <person name="Brown W."/>
            <person name="Ekwall K."/>
            <person name="Kellis M."/>
            <person name="Leatherwood J."/>
            <person name="Levin H."/>
            <person name="Margalit H."/>
            <person name="Martienssen R."/>
            <person name="Nieduszynski C.A."/>
            <person name="Spatafora J.W."/>
            <person name="Friedman N."/>
            <person name="Dalgaard J.Z."/>
            <person name="Baumann P."/>
            <person name="Niki H."/>
            <person name="Regev A."/>
            <person name="Nusbaum C."/>
        </authorList>
    </citation>
    <scope>NUCLEOTIDE SEQUENCE [LARGE SCALE GENOMIC DNA]</scope>
    <source>
        <strain evidence="8">yFS275 / FY16936</strain>
    </source>
</reference>